<dbReference type="WBParaSite" id="Pan_g20933.t1">
    <property type="protein sequence ID" value="Pan_g20933.t1"/>
    <property type="gene ID" value="Pan_g20933"/>
</dbReference>
<organism evidence="1 2">
    <name type="scientific">Panagrellus redivivus</name>
    <name type="common">Microworm</name>
    <dbReference type="NCBI Taxonomy" id="6233"/>
    <lineage>
        <taxon>Eukaryota</taxon>
        <taxon>Metazoa</taxon>
        <taxon>Ecdysozoa</taxon>
        <taxon>Nematoda</taxon>
        <taxon>Chromadorea</taxon>
        <taxon>Rhabditida</taxon>
        <taxon>Tylenchina</taxon>
        <taxon>Panagrolaimomorpha</taxon>
        <taxon>Panagrolaimoidea</taxon>
        <taxon>Panagrolaimidae</taxon>
        <taxon>Panagrellus</taxon>
    </lineage>
</organism>
<dbReference type="Proteomes" id="UP000492821">
    <property type="component" value="Unassembled WGS sequence"/>
</dbReference>
<reference evidence="2" key="2">
    <citation type="submission" date="2020-10" db="UniProtKB">
        <authorList>
            <consortium name="WormBaseParasite"/>
        </authorList>
    </citation>
    <scope>IDENTIFICATION</scope>
</reference>
<reference evidence="1" key="1">
    <citation type="journal article" date="2013" name="Genetics">
        <title>The draft genome and transcriptome of Panagrellus redivivus are shaped by the harsh demands of a free-living lifestyle.</title>
        <authorList>
            <person name="Srinivasan J."/>
            <person name="Dillman A.R."/>
            <person name="Macchietto M.G."/>
            <person name="Heikkinen L."/>
            <person name="Lakso M."/>
            <person name="Fracchia K.M."/>
            <person name="Antoshechkin I."/>
            <person name="Mortazavi A."/>
            <person name="Wong G."/>
            <person name="Sternberg P.W."/>
        </authorList>
    </citation>
    <scope>NUCLEOTIDE SEQUENCE [LARGE SCALE GENOMIC DNA]</scope>
    <source>
        <strain evidence="1">MT8872</strain>
    </source>
</reference>
<sequence length="112" mass="12855">MGYNTVFPEATTTSSANTNHPYNGFERFPCTYCYPMTIMFHQALVGLTPRNFEINVRKSITRGSSMKVFVPGYKSKYKRSFFSYRAARFFTKLPRSVQSISKHKAFVASLLV</sequence>
<evidence type="ECO:0000313" key="2">
    <source>
        <dbReference type="WBParaSite" id="Pan_g20933.t1"/>
    </source>
</evidence>
<name>A0A7E4ZW58_PANRE</name>
<protein>
    <submittedName>
        <fullName evidence="2">CMP/dCMP-type deaminase domain-containing protein</fullName>
    </submittedName>
</protein>
<dbReference type="AlphaFoldDB" id="A0A7E4ZW58"/>
<evidence type="ECO:0000313" key="1">
    <source>
        <dbReference type="Proteomes" id="UP000492821"/>
    </source>
</evidence>
<proteinExistence type="predicted"/>
<accession>A0A7E4ZW58</accession>
<keyword evidence="1" id="KW-1185">Reference proteome</keyword>